<dbReference type="Proteomes" id="UP000032545">
    <property type="component" value="Unassembled WGS sequence"/>
</dbReference>
<sequence length="285" mass="30084" precursor="true">MTLRGPASTALGSARPVRRSIPGKPPGHRAPVWGWIPALATVAVQIPYPLVGGAGRSALAVATVLLFFAASTAHALATRGPLWTAGFLAVTVGGGLAVETVGVHTGVPFGRYDYAGSLGPRLCGVAVVVPLAWAMMAYPTYVLVRRHRRAPVRAAVLGGLVLATWDLFLDPQMVTAGHWHWLGGGPALNGIPLTNFLGWLLVGTIMTATLLALPDPTRRAHRDERIPLALLAWTYLSSVLANLVFFGEPGVAVTGGVAMGAVLAVALRPWRADRRADDPGRWGWR</sequence>
<dbReference type="PANTHER" id="PTHR39419:SF1">
    <property type="entry name" value="SLL0814 PROTEIN"/>
    <property type="match status" value="1"/>
</dbReference>
<proteinExistence type="predicted"/>
<feature type="transmembrane region" description="Helical" evidence="2">
    <location>
        <begin position="226"/>
        <end position="245"/>
    </location>
</feature>
<organism evidence="3 4">
    <name type="scientific">Frankia torreyi</name>
    <dbReference type="NCBI Taxonomy" id="1856"/>
    <lineage>
        <taxon>Bacteria</taxon>
        <taxon>Bacillati</taxon>
        <taxon>Actinomycetota</taxon>
        <taxon>Actinomycetes</taxon>
        <taxon>Frankiales</taxon>
        <taxon>Frankiaceae</taxon>
        <taxon>Frankia</taxon>
    </lineage>
</organism>
<dbReference type="AlphaFoldDB" id="A0A0D8BKN5"/>
<feature type="transmembrane region" description="Helical" evidence="2">
    <location>
        <begin position="32"/>
        <end position="51"/>
    </location>
</feature>
<feature type="transmembrane region" description="Helical" evidence="2">
    <location>
        <begin position="58"/>
        <end position="77"/>
    </location>
</feature>
<evidence type="ECO:0000313" key="3">
    <source>
        <dbReference type="EMBL" id="KJE24798.1"/>
    </source>
</evidence>
<dbReference type="EMBL" id="JYFN01000004">
    <property type="protein sequence ID" value="KJE24798.1"/>
    <property type="molecule type" value="Genomic_DNA"/>
</dbReference>
<reference evidence="3 4" key="2">
    <citation type="journal article" date="2016" name="Genome Announc.">
        <title>Permanent Draft Genome Sequences for Two Variants of Frankia sp. Strain CpI1, the First Frankia Strain Isolated from Root Nodules of Comptonia peregrina.</title>
        <authorList>
            <person name="Oshone R."/>
            <person name="Hurst S.G.IV."/>
            <person name="Abebe-Akele F."/>
            <person name="Simpson S."/>
            <person name="Morris K."/>
            <person name="Thomas W.K."/>
            <person name="Tisa L.S."/>
        </authorList>
    </citation>
    <scope>NUCLEOTIDE SEQUENCE [LARGE SCALE GENOMIC DNA]</scope>
    <source>
        <strain evidence="4">CpI1-S</strain>
    </source>
</reference>
<feature type="transmembrane region" description="Helical" evidence="2">
    <location>
        <begin position="118"/>
        <end position="138"/>
    </location>
</feature>
<gene>
    <name evidence="3" type="ORF">FF36_00805</name>
</gene>
<feature type="transmembrane region" description="Helical" evidence="2">
    <location>
        <begin position="196"/>
        <end position="214"/>
    </location>
</feature>
<dbReference type="Pfam" id="PF04240">
    <property type="entry name" value="Caroten_synth"/>
    <property type="match status" value="1"/>
</dbReference>
<dbReference type="InterPro" id="IPR017823">
    <property type="entry name" value="CruF"/>
</dbReference>
<dbReference type="PATRIC" id="fig|1502723.3.peg.3378"/>
<dbReference type="PANTHER" id="PTHR39419">
    <property type="entry name" value="SLL0814 PROTEIN"/>
    <property type="match status" value="1"/>
</dbReference>
<evidence type="ECO:0000256" key="2">
    <source>
        <dbReference type="SAM" id="Phobius"/>
    </source>
</evidence>
<dbReference type="InterPro" id="IPR007354">
    <property type="entry name" value="CruF-like"/>
</dbReference>
<name>A0A0D8BKN5_9ACTN</name>
<comment type="caution">
    <text evidence="3">The sequence shown here is derived from an EMBL/GenBank/DDBJ whole genome shotgun (WGS) entry which is preliminary data.</text>
</comment>
<dbReference type="RefSeq" id="WP_242418215.1">
    <property type="nucleotide sequence ID" value="NZ_JYFN01000004.1"/>
</dbReference>
<reference evidence="4" key="1">
    <citation type="submission" date="2015-02" db="EMBL/GenBank/DDBJ databases">
        <title>Draft Genome of Frankia sp. CpI1-S.</title>
        <authorList>
            <person name="Oshone R.T."/>
            <person name="Ngom M."/>
            <person name="Ghodhbane-Gtari F."/>
            <person name="Gtari M."/>
            <person name="Morris K."/>
            <person name="Thomas K."/>
            <person name="Sen A."/>
            <person name="Tisa L.S."/>
        </authorList>
    </citation>
    <scope>NUCLEOTIDE SEQUENCE [LARGE SCALE GENOMIC DNA]</scope>
    <source>
        <strain evidence="4">CpI1-S</strain>
    </source>
</reference>
<protein>
    <submittedName>
        <fullName evidence="3">Carotene biosynthesis associated membrane protein</fullName>
    </submittedName>
</protein>
<keyword evidence="2" id="KW-0472">Membrane</keyword>
<evidence type="ECO:0000313" key="4">
    <source>
        <dbReference type="Proteomes" id="UP000032545"/>
    </source>
</evidence>
<feature type="region of interest" description="Disordered" evidence="1">
    <location>
        <begin position="1"/>
        <end position="25"/>
    </location>
</feature>
<feature type="transmembrane region" description="Helical" evidence="2">
    <location>
        <begin position="150"/>
        <end position="169"/>
    </location>
</feature>
<keyword evidence="4" id="KW-1185">Reference proteome</keyword>
<dbReference type="NCBIfam" id="TIGR03460">
    <property type="entry name" value="crt_membr_arch"/>
    <property type="match status" value="1"/>
</dbReference>
<feature type="transmembrane region" description="Helical" evidence="2">
    <location>
        <begin position="251"/>
        <end position="267"/>
    </location>
</feature>
<evidence type="ECO:0000256" key="1">
    <source>
        <dbReference type="SAM" id="MobiDB-lite"/>
    </source>
</evidence>
<keyword evidence="2" id="KW-1133">Transmembrane helix</keyword>
<keyword evidence="2" id="KW-0812">Transmembrane</keyword>
<accession>A0A0D8BKN5</accession>